<sequence>MVRDYQRWMGGVNIHDQLRPQRYSLQQQTWCKKYYRSNFLGLVDVAVVNAYIGFREAHKSSSDKPASHAGFLTELHVQLLDLTEHDFADHPPLQVTSDGDVLPPLPCGHEPQECQEYQVVNGVRKRRQRQCKVCSVLKRKVGERRAAKFYCAACSKSDKFESGLGTIQTTP</sequence>
<evidence type="ECO:0000313" key="2">
    <source>
        <dbReference type="Proteomes" id="UP000435112"/>
    </source>
</evidence>
<dbReference type="Proteomes" id="UP000435112">
    <property type="component" value="Unassembled WGS sequence"/>
</dbReference>
<comment type="caution">
    <text evidence="1">The sequence shown here is derived from an EMBL/GenBank/DDBJ whole genome shotgun (WGS) entry which is preliminary data.</text>
</comment>
<protein>
    <recommendedName>
        <fullName evidence="3">PiggyBac transposable element-derived protein domain-containing protein</fullName>
    </recommendedName>
</protein>
<proteinExistence type="predicted"/>
<dbReference type="OrthoDB" id="5945075at2759"/>
<dbReference type="EMBL" id="QXFU01000607">
    <property type="protein sequence ID" value="KAE9027685.1"/>
    <property type="molecule type" value="Genomic_DNA"/>
</dbReference>
<accession>A0A6A3MDS5</accession>
<dbReference type="AlphaFoldDB" id="A0A6A3MDS5"/>
<evidence type="ECO:0008006" key="3">
    <source>
        <dbReference type="Google" id="ProtNLM"/>
    </source>
</evidence>
<name>A0A6A3MDS5_9STRA</name>
<evidence type="ECO:0000313" key="1">
    <source>
        <dbReference type="EMBL" id="KAE9027685.1"/>
    </source>
</evidence>
<dbReference type="PANTHER" id="PTHR46599:SF3">
    <property type="entry name" value="PIGGYBAC TRANSPOSABLE ELEMENT-DERIVED PROTEIN 4"/>
    <property type="match status" value="1"/>
</dbReference>
<dbReference type="PANTHER" id="PTHR46599">
    <property type="entry name" value="PIGGYBAC TRANSPOSABLE ELEMENT-DERIVED PROTEIN 4"/>
    <property type="match status" value="1"/>
</dbReference>
<reference evidence="1 2" key="1">
    <citation type="submission" date="2018-09" db="EMBL/GenBank/DDBJ databases">
        <title>Genomic investigation of the strawberry pathogen Phytophthora fragariae indicates pathogenicity is determined by transcriptional variation in three key races.</title>
        <authorList>
            <person name="Adams T.M."/>
            <person name="Armitage A.D."/>
            <person name="Sobczyk M.K."/>
            <person name="Bates H.J."/>
            <person name="Dunwell J.M."/>
            <person name="Nellist C.F."/>
            <person name="Harrison R.J."/>
        </authorList>
    </citation>
    <scope>NUCLEOTIDE SEQUENCE [LARGE SCALE GENOMIC DNA]</scope>
    <source>
        <strain evidence="1 2">SCRP324</strain>
    </source>
</reference>
<gene>
    <name evidence="1" type="ORF">PR002_g10608</name>
</gene>
<organism evidence="1 2">
    <name type="scientific">Phytophthora rubi</name>
    <dbReference type="NCBI Taxonomy" id="129364"/>
    <lineage>
        <taxon>Eukaryota</taxon>
        <taxon>Sar</taxon>
        <taxon>Stramenopiles</taxon>
        <taxon>Oomycota</taxon>
        <taxon>Peronosporomycetes</taxon>
        <taxon>Peronosporales</taxon>
        <taxon>Peronosporaceae</taxon>
        <taxon>Phytophthora</taxon>
    </lineage>
</organism>